<organism evidence="5 6">
    <name type="scientific">Cryphonectria parasitica (strain ATCC 38755 / EP155)</name>
    <dbReference type="NCBI Taxonomy" id="660469"/>
    <lineage>
        <taxon>Eukaryota</taxon>
        <taxon>Fungi</taxon>
        <taxon>Dikarya</taxon>
        <taxon>Ascomycota</taxon>
        <taxon>Pezizomycotina</taxon>
        <taxon>Sordariomycetes</taxon>
        <taxon>Sordariomycetidae</taxon>
        <taxon>Diaporthales</taxon>
        <taxon>Cryphonectriaceae</taxon>
        <taxon>Cryphonectria-Endothia species complex</taxon>
        <taxon>Cryphonectria</taxon>
    </lineage>
</organism>
<dbReference type="InterPro" id="IPR050955">
    <property type="entry name" value="Plant_Biomass_Hydrol_Est"/>
</dbReference>
<evidence type="ECO:0000256" key="3">
    <source>
        <dbReference type="ARBA" id="ARBA00022801"/>
    </source>
</evidence>
<dbReference type="AlphaFoldDB" id="A0A9P4Y0S2"/>
<evidence type="ECO:0000256" key="2">
    <source>
        <dbReference type="ARBA" id="ARBA00022729"/>
    </source>
</evidence>
<comment type="caution">
    <text evidence="5">The sequence shown here is derived from an EMBL/GenBank/DDBJ whole genome shotgun (WGS) entry which is preliminary data.</text>
</comment>
<dbReference type="GeneID" id="63834345"/>
<keyword evidence="4" id="KW-0964">Secreted</keyword>
<keyword evidence="1 4" id="KW-0719">Serine esterase</keyword>
<evidence type="ECO:0000256" key="4">
    <source>
        <dbReference type="RuleBase" id="RU367147"/>
    </source>
</evidence>
<feature type="signal peptide" evidence="4">
    <location>
        <begin position="1"/>
        <end position="20"/>
    </location>
</feature>
<reference evidence="5" key="1">
    <citation type="journal article" date="2020" name="Phytopathology">
        <title>Genome sequence of the chestnut blight fungus Cryphonectria parasitica EP155: A fundamental resource for an archetypical invasive plant pathogen.</title>
        <authorList>
            <person name="Crouch J.A."/>
            <person name="Dawe A."/>
            <person name="Aerts A."/>
            <person name="Barry K."/>
            <person name="Churchill A.C.L."/>
            <person name="Grimwood J."/>
            <person name="Hillman B."/>
            <person name="Milgroom M.G."/>
            <person name="Pangilinan J."/>
            <person name="Smith M."/>
            <person name="Salamov A."/>
            <person name="Schmutz J."/>
            <person name="Yadav J."/>
            <person name="Grigoriev I.V."/>
            <person name="Nuss D."/>
        </authorList>
    </citation>
    <scope>NUCLEOTIDE SEQUENCE</scope>
    <source>
        <strain evidence="5">EP155</strain>
    </source>
</reference>
<dbReference type="GO" id="GO:0005576">
    <property type="term" value="C:extracellular region"/>
    <property type="evidence" value="ECO:0007669"/>
    <property type="project" value="UniProtKB-SubCell"/>
</dbReference>
<dbReference type="OrthoDB" id="2425929at2759"/>
<name>A0A9P4Y0S2_CRYP1</name>
<evidence type="ECO:0000313" key="6">
    <source>
        <dbReference type="Proteomes" id="UP000803844"/>
    </source>
</evidence>
<comment type="similarity">
    <text evidence="4">Belongs to the carbohydrate esterase 1 (CE1) family.</text>
</comment>
<dbReference type="NCBIfam" id="TIGR01840">
    <property type="entry name" value="esterase_phb"/>
    <property type="match status" value="1"/>
</dbReference>
<keyword evidence="6" id="KW-1185">Reference proteome</keyword>
<protein>
    <recommendedName>
        <fullName evidence="4">Carboxylic ester hydrolase</fullName>
        <ecNumber evidence="4">3.1.1.-</ecNumber>
    </recommendedName>
</protein>
<dbReference type="GO" id="GO:0045493">
    <property type="term" value="P:xylan catabolic process"/>
    <property type="evidence" value="ECO:0007669"/>
    <property type="project" value="UniProtKB-UniRule"/>
</dbReference>
<evidence type="ECO:0000313" key="5">
    <source>
        <dbReference type="EMBL" id="KAF3764277.1"/>
    </source>
</evidence>
<dbReference type="RefSeq" id="XP_040775238.1">
    <property type="nucleotide sequence ID" value="XM_040917216.1"/>
</dbReference>
<dbReference type="SUPFAM" id="SSF53474">
    <property type="entry name" value="alpha/beta-Hydrolases"/>
    <property type="match status" value="2"/>
</dbReference>
<dbReference type="InterPro" id="IPR029058">
    <property type="entry name" value="AB_hydrolase_fold"/>
</dbReference>
<evidence type="ECO:0000256" key="1">
    <source>
        <dbReference type="ARBA" id="ARBA00022487"/>
    </source>
</evidence>
<sequence length="297" mass="31215">MVHLQSFFAAAAALVTTVQAASLQQVSNYGTDTSGAQMYIYVPDAVASKGSSSNVPIVVAIHYCTGTGAGYYSASPYAQLADQYGFIVIYPSSPYSGTCWDVSSVASETHGGAADTADIVQMVDYALSTYGADKTRVFVTGSSSGAMMTNLLAATYPDVFAAGTVYSGVPAGCFYTGTVDGWNSTCAEGDSIHTQEVWTEVAQAMYPGYTGTRPKMLIFHGSADTTLYPPNFNETIKQWTGVFDFSVDPVSTQVGTPSSVYTKTTYGNGSVVGIYGQGIGHTVPIMGDQDMAWFGIS</sequence>
<dbReference type="InterPro" id="IPR010126">
    <property type="entry name" value="Esterase_phb"/>
</dbReference>
<comment type="function">
    <text evidence="4">Esterase involved in the hydrolysis of xylan, a major structural heterogeneous polysaccharide found in plant biomass representing the second most abundant polysaccharide in the biosphere, after cellulose.</text>
</comment>
<keyword evidence="4" id="KW-0119">Carbohydrate metabolism</keyword>
<dbReference type="PANTHER" id="PTHR43037">
    <property type="entry name" value="UNNAMED PRODUCT-RELATED"/>
    <property type="match status" value="1"/>
</dbReference>
<dbReference type="Gene3D" id="3.40.50.1820">
    <property type="entry name" value="alpha/beta hydrolase"/>
    <property type="match status" value="1"/>
</dbReference>
<dbReference type="Proteomes" id="UP000803844">
    <property type="component" value="Unassembled WGS sequence"/>
</dbReference>
<gene>
    <name evidence="5" type="ORF">M406DRAFT_258190</name>
</gene>
<proteinExistence type="inferred from homology"/>
<dbReference type="EMBL" id="MU032348">
    <property type="protein sequence ID" value="KAF3764277.1"/>
    <property type="molecule type" value="Genomic_DNA"/>
</dbReference>
<keyword evidence="3 4" id="KW-0378">Hydrolase</keyword>
<keyword evidence="2 4" id="KW-0732">Signal</keyword>
<accession>A0A9P4Y0S2</accession>
<dbReference type="Pfam" id="PF10503">
    <property type="entry name" value="Esterase_PHB"/>
    <property type="match status" value="1"/>
</dbReference>
<dbReference type="PANTHER" id="PTHR43037:SF5">
    <property type="entry name" value="FERULOYL ESTERASE"/>
    <property type="match status" value="1"/>
</dbReference>
<keyword evidence="4" id="KW-0624">Polysaccharide degradation</keyword>
<feature type="chain" id="PRO_5040529210" description="Carboxylic ester hydrolase" evidence="4">
    <location>
        <begin position="21"/>
        <end position="297"/>
    </location>
</feature>
<dbReference type="EC" id="3.1.1.-" evidence="4"/>
<comment type="subcellular location">
    <subcellularLocation>
        <location evidence="4">Secreted</location>
    </subcellularLocation>
</comment>
<dbReference type="GO" id="GO:0052689">
    <property type="term" value="F:carboxylic ester hydrolase activity"/>
    <property type="evidence" value="ECO:0007669"/>
    <property type="project" value="UniProtKB-KW"/>
</dbReference>